<dbReference type="VEuPathDB" id="TriTrypDB:ADEAN_000546500"/>
<evidence type="ECO:0000313" key="2">
    <source>
        <dbReference type="Proteomes" id="UP000515908"/>
    </source>
</evidence>
<keyword evidence="2" id="KW-1185">Reference proteome</keyword>
<dbReference type="EMBL" id="LR877154">
    <property type="protein sequence ID" value="CAD2217979.1"/>
    <property type="molecule type" value="Genomic_DNA"/>
</dbReference>
<dbReference type="Proteomes" id="UP000515908">
    <property type="component" value="Chromosome 10"/>
</dbReference>
<proteinExistence type="predicted"/>
<gene>
    <name evidence="1" type="ORF">ADEAN_000546500</name>
</gene>
<protein>
    <submittedName>
        <fullName evidence="1">Uncharacterized protein</fullName>
    </submittedName>
</protein>
<sequence length="134" mass="15411">MDVAILTELPEQWQDNRRAWSLAVEASLSHEGFCRLSLTDVLNETTQHEDMKEVLSSLCGDNWTQEVKSIEASQFIPSESFVEWLTGNPAIHNVFSQLVPEHISEETYFKNIGSKWTLLRHSERTVQLVELVRP</sequence>
<name>A0A7G2CEP2_9TRYP</name>
<reference evidence="1 2" key="1">
    <citation type="submission" date="2020-08" db="EMBL/GenBank/DDBJ databases">
        <authorList>
            <person name="Newling K."/>
            <person name="Davey J."/>
            <person name="Forrester S."/>
        </authorList>
    </citation>
    <scope>NUCLEOTIDE SEQUENCE [LARGE SCALE GENOMIC DNA]</scope>
    <source>
        <strain evidence="2">Crithidia deanei Carvalho (ATCC PRA-265)</strain>
    </source>
</reference>
<organism evidence="1 2">
    <name type="scientific">Angomonas deanei</name>
    <dbReference type="NCBI Taxonomy" id="59799"/>
    <lineage>
        <taxon>Eukaryota</taxon>
        <taxon>Discoba</taxon>
        <taxon>Euglenozoa</taxon>
        <taxon>Kinetoplastea</taxon>
        <taxon>Metakinetoplastina</taxon>
        <taxon>Trypanosomatida</taxon>
        <taxon>Trypanosomatidae</taxon>
        <taxon>Strigomonadinae</taxon>
        <taxon>Angomonas</taxon>
    </lineage>
</organism>
<accession>A0A7G2CEP2</accession>
<dbReference type="AlphaFoldDB" id="A0A7G2CEP2"/>
<evidence type="ECO:0000313" key="1">
    <source>
        <dbReference type="EMBL" id="CAD2217979.1"/>
    </source>
</evidence>